<dbReference type="PANTHER" id="PTHR43833">
    <property type="entry name" value="POTASSIUM CHANNEL PROTEIN 2-RELATED-RELATED"/>
    <property type="match status" value="1"/>
</dbReference>
<dbReference type="InterPro" id="IPR036721">
    <property type="entry name" value="RCK_C_sf"/>
</dbReference>
<dbReference type="InterPro" id="IPR036291">
    <property type="entry name" value="NAD(P)-bd_dom_sf"/>
</dbReference>
<feature type="transmembrane region" description="Helical" evidence="2">
    <location>
        <begin position="78"/>
        <end position="98"/>
    </location>
</feature>
<dbReference type="Gene3D" id="1.10.287.70">
    <property type="match status" value="1"/>
</dbReference>
<keyword evidence="6" id="KW-1185">Reference proteome</keyword>
<evidence type="ECO:0000256" key="2">
    <source>
        <dbReference type="SAM" id="Phobius"/>
    </source>
</evidence>
<dbReference type="EMBL" id="JAMRXG010000003">
    <property type="protein sequence ID" value="MCM6773395.1"/>
    <property type="molecule type" value="Genomic_DNA"/>
</dbReference>
<proteinExistence type="predicted"/>
<dbReference type="RefSeq" id="WP_251910471.1">
    <property type="nucleotide sequence ID" value="NZ_JAMRXG010000003.1"/>
</dbReference>
<feature type="domain" description="Potassium channel" evidence="4">
    <location>
        <begin position="24"/>
        <end position="102"/>
    </location>
</feature>
<keyword evidence="2" id="KW-1133">Transmembrane helix</keyword>
<keyword evidence="2" id="KW-0472">Membrane</keyword>
<dbReference type="AlphaFoldDB" id="A0A9X2IX25"/>
<dbReference type="InterPro" id="IPR013099">
    <property type="entry name" value="K_chnl_dom"/>
</dbReference>
<evidence type="ECO:0000313" key="5">
    <source>
        <dbReference type="EMBL" id="MCM6773395.1"/>
    </source>
</evidence>
<keyword evidence="2" id="KW-0812">Transmembrane</keyword>
<comment type="subcellular location">
    <subcellularLocation>
        <location evidence="1">Cell membrane</location>
        <topology evidence="1">Multi-pass membrane protein</topology>
    </subcellularLocation>
</comment>
<organism evidence="5 6">
    <name type="scientific">Nocardia pulmonis</name>
    <dbReference type="NCBI Taxonomy" id="2951408"/>
    <lineage>
        <taxon>Bacteria</taxon>
        <taxon>Bacillati</taxon>
        <taxon>Actinomycetota</taxon>
        <taxon>Actinomycetes</taxon>
        <taxon>Mycobacteriales</taxon>
        <taxon>Nocardiaceae</taxon>
        <taxon>Nocardia</taxon>
    </lineage>
</organism>
<feature type="transmembrane region" description="Helical" evidence="2">
    <location>
        <begin position="50"/>
        <end position="66"/>
    </location>
</feature>
<protein>
    <submittedName>
        <fullName evidence="5">NAD-binding protein</fullName>
    </submittedName>
</protein>
<dbReference type="Gene3D" id="3.40.50.720">
    <property type="entry name" value="NAD(P)-binding Rossmann-like Domain"/>
    <property type="match status" value="1"/>
</dbReference>
<accession>A0A9X2IX25</accession>
<dbReference type="Pfam" id="PF07885">
    <property type="entry name" value="Ion_trans_2"/>
    <property type="match status" value="1"/>
</dbReference>
<dbReference type="Gene3D" id="3.30.70.1450">
    <property type="entry name" value="Regulator of K+ conductance, C-terminal domain"/>
    <property type="match status" value="1"/>
</dbReference>
<dbReference type="SUPFAM" id="SSF116726">
    <property type="entry name" value="TrkA C-terminal domain-like"/>
    <property type="match status" value="1"/>
</dbReference>
<feature type="domain" description="RCK N-terminal" evidence="3">
    <location>
        <begin position="142"/>
        <end position="227"/>
    </location>
</feature>
<evidence type="ECO:0000313" key="6">
    <source>
        <dbReference type="Proteomes" id="UP001139157"/>
    </source>
</evidence>
<dbReference type="SUPFAM" id="SSF51735">
    <property type="entry name" value="NAD(P)-binding Rossmann-fold domains"/>
    <property type="match status" value="1"/>
</dbReference>
<sequence length="340" mass="37309">MLFVLSRLLGRLEPLLGWLTPIVVISFVFATSWPLMALAEPADSELVRPANYWWFFVVTAATVGYGDFFPKTGLGHVVGAYVIIGGIVALTTVFTRLVSTLSEAKGRIVQGTITVRATGHTVLLGYLPGRTERLVTDLLADGCPRLVLCAWSDTPTHPMPDRTVDFVRGDLTDEATLRRAGVHRAAVVLVDARDDNEALALATIVDHLNPNAHTVVTLRDLDRTTLLHYVDPKIRCVQWHSPRMITEEMTSPGITEVYTDLMTHGGADTYSVTIPDSIGPLTMEQCQITLGRHHGITVLAIRTADGLTVNPGWATELEAGTVLYYIGPRRLTSDELRRAF</sequence>
<evidence type="ECO:0000259" key="4">
    <source>
        <dbReference type="Pfam" id="PF07885"/>
    </source>
</evidence>
<dbReference type="SUPFAM" id="SSF81324">
    <property type="entry name" value="Voltage-gated potassium channels"/>
    <property type="match status" value="1"/>
</dbReference>
<feature type="transmembrane region" description="Helical" evidence="2">
    <location>
        <begin position="15"/>
        <end position="38"/>
    </location>
</feature>
<gene>
    <name evidence="5" type="ORF">NDR86_07910</name>
</gene>
<comment type="caution">
    <text evidence="5">The sequence shown here is derived from an EMBL/GenBank/DDBJ whole genome shotgun (WGS) entry which is preliminary data.</text>
</comment>
<dbReference type="GO" id="GO:0006813">
    <property type="term" value="P:potassium ion transport"/>
    <property type="evidence" value="ECO:0007669"/>
    <property type="project" value="InterPro"/>
</dbReference>
<dbReference type="InterPro" id="IPR050721">
    <property type="entry name" value="Trk_Ktr_HKT_K-transport"/>
</dbReference>
<name>A0A9X2IX25_9NOCA</name>
<evidence type="ECO:0000256" key="1">
    <source>
        <dbReference type="ARBA" id="ARBA00004651"/>
    </source>
</evidence>
<reference evidence="5" key="1">
    <citation type="submission" date="2022-06" db="EMBL/GenBank/DDBJ databases">
        <title>Novel species in genus nocardia.</title>
        <authorList>
            <person name="Li F."/>
        </authorList>
    </citation>
    <scope>NUCLEOTIDE SEQUENCE</scope>
    <source>
        <strain evidence="5">CDC141</strain>
    </source>
</reference>
<dbReference type="Proteomes" id="UP001139157">
    <property type="component" value="Unassembled WGS sequence"/>
</dbReference>
<dbReference type="Pfam" id="PF02254">
    <property type="entry name" value="TrkA_N"/>
    <property type="match status" value="1"/>
</dbReference>
<dbReference type="InterPro" id="IPR003148">
    <property type="entry name" value="RCK_N"/>
</dbReference>
<evidence type="ECO:0000259" key="3">
    <source>
        <dbReference type="Pfam" id="PF02254"/>
    </source>
</evidence>
<dbReference type="GO" id="GO:0005886">
    <property type="term" value="C:plasma membrane"/>
    <property type="evidence" value="ECO:0007669"/>
    <property type="project" value="UniProtKB-SubCell"/>
</dbReference>
<dbReference type="PANTHER" id="PTHR43833:SF9">
    <property type="entry name" value="POTASSIUM CHANNEL PROTEIN YUGO-RELATED"/>
    <property type="match status" value="1"/>
</dbReference>